<sequence length="396" mass="43272">MRGIKRWRVWCYIACLTLVLAAGCLDNEADTPAVNETEKAIEIALANPEVQESIPVDTGAYEILDAGPAHYEATGPEGSISWTGTEMKFRVINQSSVYYVFVDVPNGTVVRNYWQYIKDPLPCMQTGPPEEYASLEEAAEASGPDCRLAAPYYVPEGYGFSKVQVFGDPCPRRQIYYTSQDDTLRLVQTCAGDPPWAFAISALKYSTVMVNGAEAKVVDGISETQISWTTTGNTSYWLWGNFDTDELHKVAQSVAPFTGPATPTPTKTHVPGELITPGKSHFGAPVILWPDSITVKAGTTNTGEIVAESREKGYGMVHLSIVSHVSGEYNSTEILPPDGMELSITPADFMTYPKETYYPEITVSTTAATPPGEYVFLVHETWQGYGGGHFDVVVTE</sequence>
<dbReference type="RefSeq" id="WP_274925427.1">
    <property type="nucleotide sequence ID" value="NZ_JAKELO010000002.1"/>
</dbReference>
<accession>A0A9Q4PXN1</accession>
<dbReference type="Proteomes" id="UP001143747">
    <property type="component" value="Unassembled WGS sequence"/>
</dbReference>
<organism evidence="2 3">
    <name type="scientific">Methanogenium marinum</name>
    <dbReference type="NCBI Taxonomy" id="348610"/>
    <lineage>
        <taxon>Archaea</taxon>
        <taxon>Methanobacteriati</taxon>
        <taxon>Methanobacteriota</taxon>
        <taxon>Stenosarchaea group</taxon>
        <taxon>Methanomicrobia</taxon>
        <taxon>Methanomicrobiales</taxon>
        <taxon>Methanomicrobiaceae</taxon>
        <taxon>Methanogenium</taxon>
    </lineage>
</organism>
<evidence type="ECO:0000259" key="1">
    <source>
        <dbReference type="Pfam" id="PF14285"/>
    </source>
</evidence>
<keyword evidence="3" id="KW-1185">Reference proteome</keyword>
<dbReference type="AlphaFoldDB" id="A0A9Q4PXN1"/>
<reference evidence="2" key="1">
    <citation type="submission" date="2022-01" db="EMBL/GenBank/DDBJ databases">
        <title>Draft genome of Methanogenium marinum DSM 15558.</title>
        <authorList>
            <person name="Chen S.-C."/>
            <person name="You Y.-T."/>
        </authorList>
    </citation>
    <scope>NUCLEOTIDE SEQUENCE</scope>
    <source>
        <strain evidence="2">DSM 15558</strain>
    </source>
</reference>
<proteinExistence type="predicted"/>
<gene>
    <name evidence="2" type="ORF">L0665_09375</name>
</gene>
<name>A0A9Q4PXN1_9EURY</name>
<feature type="domain" description="DUF4367" evidence="1">
    <location>
        <begin position="150"/>
        <end position="254"/>
    </location>
</feature>
<dbReference type="Pfam" id="PF14285">
    <property type="entry name" value="DUF4367"/>
    <property type="match status" value="1"/>
</dbReference>
<dbReference type="InterPro" id="IPR025377">
    <property type="entry name" value="DUF4367"/>
</dbReference>
<dbReference type="EMBL" id="JAKELO010000002">
    <property type="protein sequence ID" value="MDE4908816.1"/>
    <property type="molecule type" value="Genomic_DNA"/>
</dbReference>
<dbReference type="PROSITE" id="PS51257">
    <property type="entry name" value="PROKAR_LIPOPROTEIN"/>
    <property type="match status" value="1"/>
</dbReference>
<protein>
    <submittedName>
        <fullName evidence="2">DUF4367 domain-containing protein</fullName>
    </submittedName>
</protein>
<evidence type="ECO:0000313" key="2">
    <source>
        <dbReference type="EMBL" id="MDE4908816.1"/>
    </source>
</evidence>
<comment type="caution">
    <text evidence="2">The sequence shown here is derived from an EMBL/GenBank/DDBJ whole genome shotgun (WGS) entry which is preliminary data.</text>
</comment>
<evidence type="ECO:0000313" key="3">
    <source>
        <dbReference type="Proteomes" id="UP001143747"/>
    </source>
</evidence>